<dbReference type="NCBIfam" id="TIGR01760">
    <property type="entry name" value="tape_meas_TP901"/>
    <property type="match status" value="1"/>
</dbReference>
<dbReference type="Pfam" id="PF10145">
    <property type="entry name" value="PhageMin_Tail"/>
    <property type="match status" value="1"/>
</dbReference>
<comment type="caution">
    <text evidence="2">The sequence shown here is derived from an EMBL/GenBank/DDBJ whole genome shotgun (WGS) entry which is preliminary data.</text>
</comment>
<name>A0A0F8X9Q7_9ZZZZ</name>
<accession>A0A0F8X9Q7</accession>
<feature type="non-terminal residue" evidence="2">
    <location>
        <position position="1"/>
    </location>
</feature>
<gene>
    <name evidence="2" type="ORF">LCGC14_3051540</name>
</gene>
<dbReference type="AlphaFoldDB" id="A0A0F8X9Q7"/>
<reference evidence="2" key="1">
    <citation type="journal article" date="2015" name="Nature">
        <title>Complex archaea that bridge the gap between prokaryotes and eukaryotes.</title>
        <authorList>
            <person name="Spang A."/>
            <person name="Saw J.H."/>
            <person name="Jorgensen S.L."/>
            <person name="Zaremba-Niedzwiedzka K."/>
            <person name="Martijn J."/>
            <person name="Lind A.E."/>
            <person name="van Eijk R."/>
            <person name="Schleper C."/>
            <person name="Guy L."/>
            <person name="Ettema T.J."/>
        </authorList>
    </citation>
    <scope>NUCLEOTIDE SEQUENCE</scope>
</reference>
<proteinExistence type="predicted"/>
<protein>
    <recommendedName>
        <fullName evidence="1">Phage tail tape measure protein domain-containing protein</fullName>
    </recommendedName>
</protein>
<evidence type="ECO:0000259" key="1">
    <source>
        <dbReference type="Pfam" id="PF10145"/>
    </source>
</evidence>
<feature type="domain" description="Phage tail tape measure protein" evidence="1">
    <location>
        <begin position="27"/>
        <end position="207"/>
    </location>
</feature>
<sequence>ISVKLAADMEKGLREIGTLMGGLTDKEIKNMGKEMQSLAAFSGQAMDKLIKARYDIVSAGFADAAASALLLKTSADLAVGGVSDVSTAADLLTTTLNAYNLEVEKSVEISDKLFTIVRLGKTTINELGSSMGNVLALAGQLNVNLDEVGATLATLTAGGINTAEAVTSINATMTQLLTPTESLKKAIKDLRFENGLALVKSEGLAGSIKLIQREAERTGVPLTDMFSNVRAMKAILPLTGTAAATFAKNLEEMGKSAGATSKAVSEMQKSFTLNMSVGLQK</sequence>
<organism evidence="2">
    <name type="scientific">marine sediment metagenome</name>
    <dbReference type="NCBI Taxonomy" id="412755"/>
    <lineage>
        <taxon>unclassified sequences</taxon>
        <taxon>metagenomes</taxon>
        <taxon>ecological metagenomes</taxon>
    </lineage>
</organism>
<dbReference type="InterPro" id="IPR010090">
    <property type="entry name" value="Phage_tape_meas"/>
</dbReference>
<evidence type="ECO:0000313" key="2">
    <source>
        <dbReference type="EMBL" id="KKK57730.1"/>
    </source>
</evidence>
<dbReference type="EMBL" id="LAZR01064330">
    <property type="protein sequence ID" value="KKK57730.1"/>
    <property type="molecule type" value="Genomic_DNA"/>
</dbReference>